<dbReference type="GO" id="GO:0006974">
    <property type="term" value="P:DNA damage response"/>
    <property type="evidence" value="ECO:0007669"/>
    <property type="project" value="TreeGrafter"/>
</dbReference>
<dbReference type="InterPro" id="IPR052022">
    <property type="entry name" value="26kDa_periplasmic_antigen"/>
</dbReference>
<dbReference type="EMBL" id="JACQMI010000002">
    <property type="protein sequence ID" value="MBI4132499.1"/>
    <property type="molecule type" value="Genomic_DNA"/>
</dbReference>
<sequence length="269" mass="29258">MELFSNLGDVEKMSFRRTARFLLVLVNIFVIVLIASYGLSVWRDGKGIVGKPFEVTLSGEGKVSAKPDVARINATVFTQRPLLQEAQEENSRKSEAVVAYLKNQGVADKDIKTTGYNIYPQYSYPRPCYGTICPVEEDVPKIIGYQVRNSLEITVRDLAKAGGILSGLVNAGVNEVSGINFTIDQPDALKAEARKKAIDDARAKAEKLARDLGQRLGRIVSFSESGGFPPPIFLGRAEFDGKGGGGAEPAIQPGENEVIVNVSITYEFK</sequence>
<dbReference type="Proteomes" id="UP000756703">
    <property type="component" value="Unassembled WGS sequence"/>
</dbReference>
<accession>A0A932YX49</accession>
<proteinExistence type="predicted"/>
<dbReference type="Gene3D" id="3.30.70.2970">
    <property type="entry name" value="Protein of unknown function (DUF541), domain 2"/>
    <property type="match status" value="1"/>
</dbReference>
<protein>
    <submittedName>
        <fullName evidence="2">SIMPL domain-containing protein</fullName>
    </submittedName>
</protein>
<dbReference type="Gene3D" id="3.30.110.170">
    <property type="entry name" value="Protein of unknown function (DUF541), domain 1"/>
    <property type="match status" value="1"/>
</dbReference>
<gene>
    <name evidence="2" type="ORF">HY473_00160</name>
</gene>
<comment type="caution">
    <text evidence="2">The sequence shown here is derived from an EMBL/GenBank/DDBJ whole genome shotgun (WGS) entry which is preliminary data.</text>
</comment>
<dbReference type="AlphaFoldDB" id="A0A932YX49"/>
<dbReference type="InterPro" id="IPR007497">
    <property type="entry name" value="SIMPL/DUF541"/>
</dbReference>
<evidence type="ECO:0000313" key="3">
    <source>
        <dbReference type="Proteomes" id="UP000756703"/>
    </source>
</evidence>
<keyword evidence="1" id="KW-0472">Membrane</keyword>
<keyword evidence="1" id="KW-0812">Transmembrane</keyword>
<dbReference type="Pfam" id="PF04402">
    <property type="entry name" value="SIMPL"/>
    <property type="match status" value="1"/>
</dbReference>
<feature type="transmembrane region" description="Helical" evidence="1">
    <location>
        <begin position="21"/>
        <end position="42"/>
    </location>
</feature>
<dbReference type="PANTHER" id="PTHR34387:SF1">
    <property type="entry name" value="PERIPLASMIC IMMUNOGENIC PROTEIN"/>
    <property type="match status" value="1"/>
</dbReference>
<evidence type="ECO:0000256" key="1">
    <source>
        <dbReference type="SAM" id="Phobius"/>
    </source>
</evidence>
<reference evidence="2" key="1">
    <citation type="submission" date="2020-07" db="EMBL/GenBank/DDBJ databases">
        <title>Huge and variable diversity of episymbiotic CPR bacteria and DPANN archaea in groundwater ecosystems.</title>
        <authorList>
            <person name="He C.Y."/>
            <person name="Keren R."/>
            <person name="Whittaker M."/>
            <person name="Farag I.F."/>
            <person name="Doudna J."/>
            <person name="Cate J.H.D."/>
            <person name="Banfield J.F."/>
        </authorList>
    </citation>
    <scope>NUCLEOTIDE SEQUENCE</scope>
    <source>
        <strain evidence="2">NC_groundwater_1225_Ag_S-0.1um_56_177</strain>
    </source>
</reference>
<keyword evidence="1" id="KW-1133">Transmembrane helix</keyword>
<dbReference type="PANTHER" id="PTHR34387">
    <property type="entry name" value="SLR1258 PROTEIN"/>
    <property type="match status" value="1"/>
</dbReference>
<name>A0A932YX49_9BACT</name>
<organism evidence="2 3">
    <name type="scientific">Candidatus Sungiibacteriota bacterium</name>
    <dbReference type="NCBI Taxonomy" id="2750080"/>
    <lineage>
        <taxon>Bacteria</taxon>
        <taxon>Candidatus Sungiibacteriota</taxon>
    </lineage>
</organism>
<evidence type="ECO:0000313" key="2">
    <source>
        <dbReference type="EMBL" id="MBI4132499.1"/>
    </source>
</evidence>